<dbReference type="Proteomes" id="UP000239772">
    <property type="component" value="Unassembled WGS sequence"/>
</dbReference>
<dbReference type="GO" id="GO:0005975">
    <property type="term" value="P:carbohydrate metabolic process"/>
    <property type="evidence" value="ECO:0007669"/>
    <property type="project" value="InterPro"/>
</dbReference>
<accession>A0A2T1HNV5</accession>
<dbReference type="InterPro" id="IPR008928">
    <property type="entry name" value="6-hairpin_glycosidase_sf"/>
</dbReference>
<sequence>MMGTAQSRPASGEPEKLSEHYIEADVSLVERTLRSLKHGDAFAVMDGYGDVGSAPGTPEGLFFRDTRYLSRFELRFEGKRPLLLSSVIQNDNAALSVDLTNPDIRCQESDGIPRDLVSIERTKFLWKDACYERIGLRNFAEHTVSFRIDLLFDADFRDLFEVRGLDRMRRGEVAAKVLQPDQVEHTYVGLDGARRRTVISFEPAPEQLQPQRATLRVTMPPHGQSSVIVRIAFEEGAPNHVCDFVTAFRDKRRENRKFTRGLATVEGSNDLFNELMCRSTSDLYMLCTETSAGLYPYAGIPWYSTVFGRDGIITAMQTLWADPAIARGVLGYLAATQATSYDPTMDAQPGKIMHERRQGEMARTGEVPFRRYYGTVDATPLFIMLAGLYEERTGDMDFIRSIWPAIKAALAWCDGEGDRDKDGFVEYFRETEHGLANQGWKDSHDSIFHADGSPAQGPIALCEVQGYVYAAKLHAARLAESLGETGWATALRSSAEALRQCFEATFWLEDKGTYALALDAGKRPCAVKTSNAGHALFTGIAAPDRALRTAQTLLSQDGFSGWGVRTLARGEPRFNPMSYHNGSIWPHDNSLIALGFSQYGLKEEAAAVFSAIFDASLHQEQRRLPELYCGFLRRRRRGPVGYPVACSPQAWAAASPFALLEACLGLRILARERMVVLQNPVLPAFLDEVILRDIQVSGEVLDLCIRRAPSGVSVTAPRRTGDIRLTVTS</sequence>
<keyword evidence="4" id="KW-1185">Reference proteome</keyword>
<proteinExistence type="predicted"/>
<organism evidence="3 4">
    <name type="scientific">Alsobacter soli</name>
    <dbReference type="NCBI Taxonomy" id="2109933"/>
    <lineage>
        <taxon>Bacteria</taxon>
        <taxon>Pseudomonadati</taxon>
        <taxon>Pseudomonadota</taxon>
        <taxon>Alphaproteobacteria</taxon>
        <taxon>Hyphomicrobiales</taxon>
        <taxon>Alsobacteraceae</taxon>
        <taxon>Alsobacter</taxon>
    </lineage>
</organism>
<dbReference type="OrthoDB" id="9759959at2"/>
<dbReference type="InterPro" id="IPR012341">
    <property type="entry name" value="6hp_glycosidase-like_sf"/>
</dbReference>
<dbReference type="InterPro" id="IPR054491">
    <property type="entry name" value="MGH1-like_GH"/>
</dbReference>
<protein>
    <submittedName>
        <fullName evidence="3">Amylo-alpha-1,6-glucosidase</fullName>
    </submittedName>
</protein>
<dbReference type="EMBL" id="PVZS01000028">
    <property type="protein sequence ID" value="PSC03291.1"/>
    <property type="molecule type" value="Genomic_DNA"/>
</dbReference>
<evidence type="ECO:0000259" key="1">
    <source>
        <dbReference type="Pfam" id="PF14742"/>
    </source>
</evidence>
<dbReference type="AlphaFoldDB" id="A0A2T1HNV5"/>
<dbReference type="InterPro" id="IPR032856">
    <property type="entry name" value="GDE_N_bis"/>
</dbReference>
<evidence type="ECO:0000259" key="2">
    <source>
        <dbReference type="Pfam" id="PF22422"/>
    </source>
</evidence>
<dbReference type="Gene3D" id="1.50.10.10">
    <property type="match status" value="1"/>
</dbReference>
<feature type="domain" description="Putative glycogen debranching enzyme N-terminal" evidence="1">
    <location>
        <begin position="36"/>
        <end position="227"/>
    </location>
</feature>
<evidence type="ECO:0000313" key="4">
    <source>
        <dbReference type="Proteomes" id="UP000239772"/>
    </source>
</evidence>
<gene>
    <name evidence="3" type="ORF">SLNSH_19745</name>
</gene>
<dbReference type="Pfam" id="PF14742">
    <property type="entry name" value="GDE_N_bis"/>
    <property type="match status" value="1"/>
</dbReference>
<comment type="caution">
    <text evidence="3">The sequence shown here is derived from an EMBL/GenBank/DDBJ whole genome shotgun (WGS) entry which is preliminary data.</text>
</comment>
<evidence type="ECO:0000313" key="3">
    <source>
        <dbReference type="EMBL" id="PSC03291.1"/>
    </source>
</evidence>
<reference evidence="4" key="1">
    <citation type="submission" date="2018-03" db="EMBL/GenBank/DDBJ databases">
        <authorList>
            <person name="Sun L."/>
            <person name="Liu H."/>
            <person name="Chen W."/>
            <person name="Huang K."/>
            <person name="Liu W."/>
            <person name="Gao X."/>
        </authorList>
    </citation>
    <scope>NUCLEOTIDE SEQUENCE [LARGE SCALE GENOMIC DNA]</scope>
    <source>
        <strain evidence="4">SH9</strain>
    </source>
</reference>
<dbReference type="SUPFAM" id="SSF48208">
    <property type="entry name" value="Six-hairpin glycosidases"/>
    <property type="match status" value="1"/>
</dbReference>
<dbReference type="RefSeq" id="WP_106339136.1">
    <property type="nucleotide sequence ID" value="NZ_PVZS01000028.1"/>
</dbReference>
<feature type="domain" description="Mannosylglycerate hydrolase MGH1-like glycoside hydrolase" evidence="2">
    <location>
        <begin position="313"/>
        <end position="616"/>
    </location>
</feature>
<name>A0A2T1HNV5_9HYPH</name>
<dbReference type="Pfam" id="PF22422">
    <property type="entry name" value="MGH1-like_GH"/>
    <property type="match status" value="1"/>
</dbReference>